<sequence length="38" mass="4143">MMDAADNLDRLKRYIGGETTVTFASSLGFSSTTIEDID</sequence>
<dbReference type="EMBL" id="GBRH01230294">
    <property type="protein sequence ID" value="JAD67601.1"/>
    <property type="molecule type" value="Transcribed_RNA"/>
</dbReference>
<proteinExistence type="predicted"/>
<protein>
    <submittedName>
        <fullName evidence="1">Uncharacterized protein</fullName>
    </submittedName>
</protein>
<name>A0A0A9BWF7_ARUDO</name>
<evidence type="ECO:0000313" key="1">
    <source>
        <dbReference type="EMBL" id="JAD67601.1"/>
    </source>
</evidence>
<reference evidence="1" key="2">
    <citation type="journal article" date="2015" name="Data Brief">
        <title>Shoot transcriptome of the giant reed, Arundo donax.</title>
        <authorList>
            <person name="Barrero R.A."/>
            <person name="Guerrero F.D."/>
            <person name="Moolhuijzen P."/>
            <person name="Goolsby J.A."/>
            <person name="Tidwell J."/>
            <person name="Bellgard S.E."/>
            <person name="Bellgard M.I."/>
        </authorList>
    </citation>
    <scope>NUCLEOTIDE SEQUENCE</scope>
    <source>
        <tissue evidence="1">Shoot tissue taken approximately 20 cm above the soil surface</tissue>
    </source>
</reference>
<reference evidence="1" key="1">
    <citation type="submission" date="2014-09" db="EMBL/GenBank/DDBJ databases">
        <authorList>
            <person name="Magalhaes I.L.F."/>
            <person name="Oliveira U."/>
            <person name="Santos F.R."/>
            <person name="Vidigal T.H.D.A."/>
            <person name="Brescovit A.D."/>
            <person name="Santos A.J."/>
        </authorList>
    </citation>
    <scope>NUCLEOTIDE SEQUENCE</scope>
    <source>
        <tissue evidence="1">Shoot tissue taken approximately 20 cm above the soil surface</tissue>
    </source>
</reference>
<accession>A0A0A9BWF7</accession>
<organism evidence="1">
    <name type="scientific">Arundo donax</name>
    <name type="common">Giant reed</name>
    <name type="synonym">Donax arundinaceus</name>
    <dbReference type="NCBI Taxonomy" id="35708"/>
    <lineage>
        <taxon>Eukaryota</taxon>
        <taxon>Viridiplantae</taxon>
        <taxon>Streptophyta</taxon>
        <taxon>Embryophyta</taxon>
        <taxon>Tracheophyta</taxon>
        <taxon>Spermatophyta</taxon>
        <taxon>Magnoliopsida</taxon>
        <taxon>Liliopsida</taxon>
        <taxon>Poales</taxon>
        <taxon>Poaceae</taxon>
        <taxon>PACMAD clade</taxon>
        <taxon>Arundinoideae</taxon>
        <taxon>Arundineae</taxon>
        <taxon>Arundo</taxon>
    </lineage>
</organism>
<dbReference type="AlphaFoldDB" id="A0A0A9BWF7"/>